<dbReference type="RefSeq" id="WP_109303830.1">
    <property type="nucleotide sequence ID" value="NZ_QFWG01000007.1"/>
</dbReference>
<evidence type="ECO:0008006" key="9">
    <source>
        <dbReference type="Google" id="ProtNLM"/>
    </source>
</evidence>
<accession>A0ABX5L8J7</accession>
<keyword evidence="4 6" id="KW-0472">Membrane</keyword>
<keyword evidence="2 6" id="KW-0812">Transmembrane</keyword>
<evidence type="ECO:0000313" key="7">
    <source>
        <dbReference type="EMBL" id="PWI27618.1"/>
    </source>
</evidence>
<organism evidence="7 8">
    <name type="scientific">Pseudoglutamicibacter cumminsii</name>
    <dbReference type="NCBI Taxonomy" id="156979"/>
    <lineage>
        <taxon>Bacteria</taxon>
        <taxon>Bacillati</taxon>
        <taxon>Actinomycetota</taxon>
        <taxon>Actinomycetes</taxon>
        <taxon>Micrococcales</taxon>
        <taxon>Micrococcaceae</taxon>
        <taxon>Pseudoglutamicibacter</taxon>
    </lineage>
</organism>
<proteinExistence type="predicted"/>
<keyword evidence="8" id="KW-1185">Reference proteome</keyword>
<protein>
    <recommendedName>
        <fullName evidence="9">CNNM transmembrane domain-containing protein</fullName>
    </recommendedName>
</protein>
<name>A0ABX5L8J7_9MICC</name>
<dbReference type="Proteomes" id="UP000245514">
    <property type="component" value="Unassembled WGS sequence"/>
</dbReference>
<keyword evidence="3 6" id="KW-1133">Transmembrane helix</keyword>
<evidence type="ECO:0000256" key="6">
    <source>
        <dbReference type="SAM" id="Phobius"/>
    </source>
</evidence>
<dbReference type="EMBL" id="QFWG01000007">
    <property type="protein sequence ID" value="PWI27618.1"/>
    <property type="molecule type" value="Genomic_DNA"/>
</dbReference>
<feature type="transmembrane region" description="Helical" evidence="6">
    <location>
        <begin position="48"/>
        <end position="70"/>
    </location>
</feature>
<gene>
    <name evidence="7" type="ORF">CAY35_06440</name>
</gene>
<comment type="caution">
    <text evidence="7">The sequence shown here is derived from an EMBL/GenBank/DDBJ whole genome shotgun (WGS) entry which is preliminary data.</text>
</comment>
<comment type="subcellular location">
    <subcellularLocation>
        <location evidence="1">Membrane</location>
        <topology evidence="1">Multi-pass membrane protein</topology>
    </subcellularLocation>
</comment>
<evidence type="ECO:0000256" key="1">
    <source>
        <dbReference type="ARBA" id="ARBA00004141"/>
    </source>
</evidence>
<feature type="region of interest" description="Disordered" evidence="5">
    <location>
        <begin position="96"/>
        <end position="128"/>
    </location>
</feature>
<dbReference type="PANTHER" id="PTHR40761:SF1">
    <property type="entry name" value="CONSERVED INTEGRAL MEMBRANE ALANINE VALINE AND LEUCINE RICH PROTEIN-RELATED"/>
    <property type="match status" value="1"/>
</dbReference>
<dbReference type="InterPro" id="IPR008521">
    <property type="entry name" value="Mg_trans_NIPA"/>
</dbReference>
<reference evidence="7 8" key="1">
    <citation type="submission" date="2018-05" db="EMBL/GenBank/DDBJ databases">
        <title>Draft Genome Sequence of Arthrobacter cumminsii IME1328, Isolated from a Patient Who Suffered from Foot Ulcers in China.</title>
        <authorList>
            <person name="Li M."/>
            <person name="Jiang Z."/>
            <person name="Sun Q."/>
            <person name="Tong Y."/>
        </authorList>
    </citation>
    <scope>NUCLEOTIDE SEQUENCE [LARGE SCALE GENOMIC DNA]</scope>
    <source>
        <strain evidence="7 8">IME1328</strain>
    </source>
</reference>
<dbReference type="Pfam" id="PF05653">
    <property type="entry name" value="Mg_trans_NIPA"/>
    <property type="match status" value="1"/>
</dbReference>
<dbReference type="PANTHER" id="PTHR40761">
    <property type="entry name" value="CONSERVED INTEGRAL MEMBRANE ALANINE VALINE AND LEUCINE RICH PROTEIN-RELATED"/>
    <property type="match status" value="1"/>
</dbReference>
<evidence type="ECO:0000256" key="2">
    <source>
        <dbReference type="ARBA" id="ARBA00022692"/>
    </source>
</evidence>
<sequence>MVWIAVTAAFVSAAFLALGTQRQAAAVRNAHGREVSGKQIVQMLKNRTWLFGLVLMITGVILNIVALSLAPLTVVQPLGAVALVLTTIITRGTARYASTAQRGGPSRCAPSARSASCSSRSRRPTKPS</sequence>
<feature type="compositionally biased region" description="Low complexity" evidence="5">
    <location>
        <begin position="105"/>
        <end position="119"/>
    </location>
</feature>
<evidence type="ECO:0000313" key="8">
    <source>
        <dbReference type="Proteomes" id="UP000245514"/>
    </source>
</evidence>
<evidence type="ECO:0000256" key="4">
    <source>
        <dbReference type="ARBA" id="ARBA00023136"/>
    </source>
</evidence>
<evidence type="ECO:0000256" key="3">
    <source>
        <dbReference type="ARBA" id="ARBA00022989"/>
    </source>
</evidence>
<evidence type="ECO:0000256" key="5">
    <source>
        <dbReference type="SAM" id="MobiDB-lite"/>
    </source>
</evidence>